<evidence type="ECO:0000256" key="2">
    <source>
        <dbReference type="SAM" id="Phobius"/>
    </source>
</evidence>
<sequence>MSKAGRPKWQARPGPKVTQGPKALPSSHAPLMLMLLISVTATLAAPLMQPGRMRMKEGQGQPSLRLNERWSLVAPYERSLHAHNPRIVTRFGRTIILPNLGKCGRHVILAARYGTLAGLARANASSNGVSFYGNPVLGSLGYICLSFVPRDPGLTTVWSLRTAGIIGGTPTLEDGSQKASRVMPTCYPRAQVRKLINSPVGDAIKVGLNRTEAWTAPPDRQRPPHPKANPIHEREKTKMTKKPRSSAPFISLSSFGNAFSHAHPGEPEQRIGSFHRDAPPVRSDLPRSISASLPFQVGDRMNPVTHFNRRPLRFVLCFAGNPSLIRDACTTAKKLALACCGLLVFRTSFNSMVFASITQRTRNELDGLPRGPRGLQAHSPQACHPRNEAAMVATFPKQLHGRTPGKHDGAIASLQILYRTTGLFEAAPATQDARTASETWHRQALRVPLIAVAKQASDVKDLVGYWKVFAASLGSEFRIWCREQFSSILGKHNAIVSLSARYLQASAYASNSKWRYF</sequence>
<dbReference type="Proteomes" id="UP000830671">
    <property type="component" value="Chromosome 5"/>
</dbReference>
<keyword evidence="4" id="KW-1185">Reference proteome</keyword>
<proteinExistence type="predicted"/>
<feature type="region of interest" description="Disordered" evidence="1">
    <location>
        <begin position="1"/>
        <end position="23"/>
    </location>
</feature>
<dbReference type="RefSeq" id="XP_049147192.1">
    <property type="nucleotide sequence ID" value="XM_049290047.1"/>
</dbReference>
<evidence type="ECO:0000313" key="4">
    <source>
        <dbReference type="Proteomes" id="UP000830671"/>
    </source>
</evidence>
<dbReference type="GeneID" id="73345057"/>
<reference evidence="3" key="1">
    <citation type="journal article" date="2021" name="Mol. Plant Microbe Interact.">
        <title>Complete Genome Sequence of the Plant-Pathogenic Fungus Colletotrichum lupini.</title>
        <authorList>
            <person name="Baroncelli R."/>
            <person name="Pensec F."/>
            <person name="Da Lio D."/>
            <person name="Boufleur T."/>
            <person name="Vicente I."/>
            <person name="Sarrocco S."/>
            <person name="Picot A."/>
            <person name="Baraldi E."/>
            <person name="Sukno S."/>
            <person name="Thon M."/>
            <person name="Le Floch G."/>
        </authorList>
    </citation>
    <scope>NUCLEOTIDE SEQUENCE</scope>
    <source>
        <strain evidence="3">IMI 504893</strain>
    </source>
</reference>
<dbReference type="KEGG" id="clup:CLUP02_11079"/>
<evidence type="ECO:0000256" key="1">
    <source>
        <dbReference type="SAM" id="MobiDB-lite"/>
    </source>
</evidence>
<dbReference type="AlphaFoldDB" id="A0A9Q8WK58"/>
<feature type="region of interest" description="Disordered" evidence="1">
    <location>
        <begin position="214"/>
        <end position="246"/>
    </location>
</feature>
<organism evidence="3 4">
    <name type="scientific">Colletotrichum lupini</name>
    <dbReference type="NCBI Taxonomy" id="145971"/>
    <lineage>
        <taxon>Eukaryota</taxon>
        <taxon>Fungi</taxon>
        <taxon>Dikarya</taxon>
        <taxon>Ascomycota</taxon>
        <taxon>Pezizomycotina</taxon>
        <taxon>Sordariomycetes</taxon>
        <taxon>Hypocreomycetidae</taxon>
        <taxon>Glomerellales</taxon>
        <taxon>Glomerellaceae</taxon>
        <taxon>Colletotrichum</taxon>
        <taxon>Colletotrichum acutatum species complex</taxon>
    </lineage>
</organism>
<name>A0A9Q8WK58_9PEZI</name>
<keyword evidence="2" id="KW-1133">Transmembrane helix</keyword>
<dbReference type="EMBL" id="CP019477">
    <property type="protein sequence ID" value="UQC85580.1"/>
    <property type="molecule type" value="Genomic_DNA"/>
</dbReference>
<accession>A0A9Q8WK58</accession>
<gene>
    <name evidence="3" type="ORF">CLUP02_11079</name>
</gene>
<keyword evidence="2" id="KW-0812">Transmembrane</keyword>
<keyword evidence="2" id="KW-0472">Membrane</keyword>
<feature type="transmembrane region" description="Helical" evidence="2">
    <location>
        <begin position="29"/>
        <end position="48"/>
    </location>
</feature>
<evidence type="ECO:0000313" key="3">
    <source>
        <dbReference type="EMBL" id="UQC85580.1"/>
    </source>
</evidence>
<protein>
    <submittedName>
        <fullName evidence="3">Uncharacterized protein</fullName>
    </submittedName>
</protein>